<dbReference type="InterPro" id="IPR004089">
    <property type="entry name" value="MCPsignal_dom"/>
</dbReference>
<feature type="transmembrane region" description="Helical" evidence="4">
    <location>
        <begin position="12"/>
        <end position="34"/>
    </location>
</feature>
<comment type="caution">
    <text evidence="7">The sequence shown here is derived from an EMBL/GenBank/DDBJ whole genome shotgun (WGS) entry which is preliminary data.</text>
</comment>
<dbReference type="OrthoDB" id="1112389at2"/>
<keyword evidence="3" id="KW-0807">Transducer</keyword>
<feature type="transmembrane region" description="Helical" evidence="4">
    <location>
        <begin position="281"/>
        <end position="300"/>
    </location>
</feature>
<dbReference type="PANTHER" id="PTHR43531:SF11">
    <property type="entry name" value="METHYL-ACCEPTING CHEMOTAXIS PROTEIN 3"/>
    <property type="match status" value="1"/>
</dbReference>
<dbReference type="PROSITE" id="PS50111">
    <property type="entry name" value="CHEMOTAXIS_TRANSDUC_2"/>
    <property type="match status" value="1"/>
</dbReference>
<dbReference type="GO" id="GO:0004888">
    <property type="term" value="F:transmembrane signaling receptor activity"/>
    <property type="evidence" value="ECO:0007669"/>
    <property type="project" value="TreeGrafter"/>
</dbReference>
<dbReference type="Gene3D" id="1.10.287.950">
    <property type="entry name" value="Methyl-accepting chemotaxis protein"/>
    <property type="match status" value="1"/>
</dbReference>
<sequence>MNWRDFNINTKIRSTLGIIVALTFLMGGFTLFNLTRVNRGINSLSNQYIPFVNEAIHVSQNWWRISEFVRSYDFTEDEYFAQRIETGMHQFTESLDNLIIMDAALEEGSRASELINLKELSVYYHQNLKSYYVLQKEASLGYKRLESIASMVSDAANMYQSSLPVQSTAAKALRIWSNIQSYEHARSSMDMVSEREPIGQLRNEIRRSHYPAELQQILLAFTDAIEKYIIDYTNARQAEVHNFEISKEIMWEVRQVGDLGQDQMNVMGNETSFIVAMVRNLIIVAVLLLLLIGSFIAWFLPVSITRPILEGINGAERIAKGDLSVRFDNTRKDEVGRLSIALNNMVTNLESIVQDISESAAEIAEAGNKLVKESEELAEGATEQAAAAEEVSSSMEEMHANIQQNTDNSKTTEVTARKAADGMKKSNDLSQIASEKMDEITSKISIIGEIAFQTNILALNAAVEAARAGAEGRGFAVVASEVRKLAERSQQAAQEIGRVSKITIESSIEAREQIEYLAPEIEKTAELIQEITMASLEQVTGIEQINNALHQMNSVTQRNASNSEEINNAAHRLNKLAERLNSTMRRFRFEESA</sequence>
<dbReference type="SMART" id="SM00283">
    <property type="entry name" value="MA"/>
    <property type="match status" value="1"/>
</dbReference>
<keyword evidence="4" id="KW-1133">Transmembrane helix</keyword>
<dbReference type="GO" id="GO:0007165">
    <property type="term" value="P:signal transduction"/>
    <property type="evidence" value="ECO:0007669"/>
    <property type="project" value="UniProtKB-KW"/>
</dbReference>
<dbReference type="Pfam" id="PF00015">
    <property type="entry name" value="MCPsignal"/>
    <property type="match status" value="1"/>
</dbReference>
<dbReference type="AlphaFoldDB" id="A0A4R2GJA3"/>
<evidence type="ECO:0000259" key="6">
    <source>
        <dbReference type="PROSITE" id="PS50885"/>
    </source>
</evidence>
<dbReference type="Gene3D" id="6.10.340.10">
    <property type="match status" value="1"/>
</dbReference>
<keyword evidence="4" id="KW-0472">Membrane</keyword>
<dbReference type="SUPFAM" id="SSF58104">
    <property type="entry name" value="Methyl-accepting chemotaxis protein (MCP) signaling domain"/>
    <property type="match status" value="1"/>
</dbReference>
<evidence type="ECO:0000256" key="1">
    <source>
        <dbReference type="ARBA" id="ARBA00022500"/>
    </source>
</evidence>
<dbReference type="EMBL" id="SLWK01000004">
    <property type="protein sequence ID" value="TCO08809.1"/>
    <property type="molecule type" value="Genomic_DNA"/>
</dbReference>
<comment type="similarity">
    <text evidence="2">Belongs to the methyl-accepting chemotaxis (MCP) protein family.</text>
</comment>
<keyword evidence="1" id="KW-0145">Chemotaxis</keyword>
<organism evidence="7 8">
    <name type="scientific">Natronoflexus pectinivorans</name>
    <dbReference type="NCBI Taxonomy" id="682526"/>
    <lineage>
        <taxon>Bacteria</taxon>
        <taxon>Pseudomonadati</taxon>
        <taxon>Bacteroidota</taxon>
        <taxon>Bacteroidia</taxon>
        <taxon>Marinilabiliales</taxon>
        <taxon>Marinilabiliaceae</taxon>
        <taxon>Natronoflexus</taxon>
    </lineage>
</organism>
<evidence type="ECO:0000259" key="5">
    <source>
        <dbReference type="PROSITE" id="PS50111"/>
    </source>
</evidence>
<feature type="domain" description="Methyl-accepting transducer" evidence="5">
    <location>
        <begin position="359"/>
        <end position="574"/>
    </location>
</feature>
<dbReference type="CDD" id="cd06225">
    <property type="entry name" value="HAMP"/>
    <property type="match status" value="1"/>
</dbReference>
<dbReference type="GO" id="GO:0005886">
    <property type="term" value="C:plasma membrane"/>
    <property type="evidence" value="ECO:0007669"/>
    <property type="project" value="TreeGrafter"/>
</dbReference>
<dbReference type="Pfam" id="PF00672">
    <property type="entry name" value="HAMP"/>
    <property type="match status" value="1"/>
</dbReference>
<dbReference type="PANTHER" id="PTHR43531">
    <property type="entry name" value="PROTEIN ICFG"/>
    <property type="match status" value="1"/>
</dbReference>
<gene>
    <name evidence="7" type="ORF">EV194_104120</name>
</gene>
<keyword evidence="4" id="KW-0812">Transmembrane</keyword>
<dbReference type="SMART" id="SM00304">
    <property type="entry name" value="HAMP"/>
    <property type="match status" value="1"/>
</dbReference>
<protein>
    <submittedName>
        <fullName evidence="7">Methyl-accepting chemotaxis protein</fullName>
    </submittedName>
</protein>
<evidence type="ECO:0000256" key="2">
    <source>
        <dbReference type="ARBA" id="ARBA00029447"/>
    </source>
</evidence>
<dbReference type="RefSeq" id="WP_132433393.1">
    <property type="nucleotide sequence ID" value="NZ_SLWK01000004.1"/>
</dbReference>
<dbReference type="PROSITE" id="PS50885">
    <property type="entry name" value="HAMP"/>
    <property type="match status" value="1"/>
</dbReference>
<evidence type="ECO:0000313" key="8">
    <source>
        <dbReference type="Proteomes" id="UP000295221"/>
    </source>
</evidence>
<reference evidence="7 8" key="1">
    <citation type="submission" date="2019-03" db="EMBL/GenBank/DDBJ databases">
        <title>Genomic Encyclopedia of Type Strains, Phase IV (KMG-IV): sequencing the most valuable type-strain genomes for metagenomic binning, comparative biology and taxonomic classification.</title>
        <authorList>
            <person name="Goeker M."/>
        </authorList>
    </citation>
    <scope>NUCLEOTIDE SEQUENCE [LARGE SCALE GENOMIC DNA]</scope>
    <source>
        <strain evidence="7 8">DSM 24179</strain>
    </source>
</reference>
<evidence type="ECO:0000256" key="4">
    <source>
        <dbReference type="SAM" id="Phobius"/>
    </source>
</evidence>
<dbReference type="InterPro" id="IPR051310">
    <property type="entry name" value="MCP_chemotaxis"/>
</dbReference>
<dbReference type="Proteomes" id="UP000295221">
    <property type="component" value="Unassembled WGS sequence"/>
</dbReference>
<feature type="domain" description="HAMP" evidence="6">
    <location>
        <begin position="302"/>
        <end position="354"/>
    </location>
</feature>
<accession>A0A4R2GJA3</accession>
<keyword evidence="8" id="KW-1185">Reference proteome</keyword>
<name>A0A4R2GJA3_9BACT</name>
<evidence type="ECO:0000256" key="3">
    <source>
        <dbReference type="PROSITE-ProRule" id="PRU00284"/>
    </source>
</evidence>
<dbReference type="InterPro" id="IPR003660">
    <property type="entry name" value="HAMP_dom"/>
</dbReference>
<dbReference type="GO" id="GO:0006935">
    <property type="term" value="P:chemotaxis"/>
    <property type="evidence" value="ECO:0007669"/>
    <property type="project" value="UniProtKB-KW"/>
</dbReference>
<proteinExistence type="inferred from homology"/>
<evidence type="ECO:0000313" key="7">
    <source>
        <dbReference type="EMBL" id="TCO08809.1"/>
    </source>
</evidence>